<dbReference type="InterPro" id="IPR048484">
    <property type="entry name" value="LOC400499-like"/>
</dbReference>
<dbReference type="Pfam" id="PF21013">
    <property type="entry name" value="LOC400499"/>
    <property type="match status" value="1"/>
</dbReference>
<name>A0A3B4XNF4_SERLL</name>
<reference evidence="1" key="2">
    <citation type="submission" date="2025-09" db="UniProtKB">
        <authorList>
            <consortium name="Ensembl"/>
        </authorList>
    </citation>
    <scope>IDENTIFICATION</scope>
</reference>
<dbReference type="PANTHER" id="PTHR37860">
    <property type="entry name" value="AGAP008810-PA"/>
    <property type="match status" value="1"/>
</dbReference>
<dbReference type="Ensembl" id="ENSSLDT00000020368.1">
    <property type="protein sequence ID" value="ENSSLDP00000019705.1"/>
    <property type="gene ID" value="ENSSLDG00000015453.1"/>
</dbReference>
<evidence type="ECO:0000313" key="2">
    <source>
        <dbReference type="Proteomes" id="UP000261360"/>
    </source>
</evidence>
<evidence type="ECO:0008006" key="3">
    <source>
        <dbReference type="Google" id="ProtNLM"/>
    </source>
</evidence>
<dbReference type="Proteomes" id="UP000261360">
    <property type="component" value="Unplaced"/>
</dbReference>
<accession>A0A3B4XNF4</accession>
<dbReference type="AlphaFoldDB" id="A0A3B4XNF4"/>
<dbReference type="GeneTree" id="ENSGT00440000038757"/>
<keyword evidence="2" id="KW-1185">Reference proteome</keyword>
<organism evidence="1 2">
    <name type="scientific">Seriola lalandi dorsalis</name>
    <dbReference type="NCBI Taxonomy" id="1841481"/>
    <lineage>
        <taxon>Eukaryota</taxon>
        <taxon>Metazoa</taxon>
        <taxon>Chordata</taxon>
        <taxon>Craniata</taxon>
        <taxon>Vertebrata</taxon>
        <taxon>Euteleostomi</taxon>
        <taxon>Actinopterygii</taxon>
        <taxon>Neopterygii</taxon>
        <taxon>Teleostei</taxon>
        <taxon>Neoteleostei</taxon>
        <taxon>Acanthomorphata</taxon>
        <taxon>Carangaria</taxon>
        <taxon>Carangiformes</taxon>
        <taxon>Carangidae</taxon>
        <taxon>Seriola</taxon>
    </lineage>
</organism>
<protein>
    <recommendedName>
        <fullName evidence="3">VWFD domain-containing protein</fullName>
    </recommendedName>
</protein>
<reference evidence="1" key="1">
    <citation type="submission" date="2025-08" db="UniProtKB">
        <authorList>
            <consortium name="Ensembl"/>
        </authorList>
    </citation>
    <scope>IDENTIFICATION</scope>
</reference>
<dbReference type="PANTHER" id="PTHR37860:SF2">
    <property type="entry name" value="VITELLOGENIN DOMAIN-CONTAINING PROTEIN"/>
    <property type="match status" value="1"/>
</dbReference>
<evidence type="ECO:0000313" key="1">
    <source>
        <dbReference type="Ensembl" id="ENSSLDP00000019705.1"/>
    </source>
</evidence>
<proteinExistence type="predicted"/>
<sequence length="1067" mass="118319">MSYGKHWDEINNKRTLLLSQSFKNQSTQNNTSYTLEFSLQVPEKNLNYRTQLLHSHLRQFGSESSTHLKIIYNNLMPLVAGFHWKSPPRDALQKKWEGTFNMDTPWLYIYTAHKLSHLQRHTLQLTSELTASKWLTIRNLILEGFYRDRGREREARLELYTPAVTYLQAGGWGVVVKRGVKASCSLSSLWTPPLRGDVSLEASKYSHTLQMASSYGKHNVSLAAALNTVDKNLKKRQATLKMTFSRPKSPSTELEFEGTVEELRKDKMMYQKTAMLQLRQPFQTFPQTLLLRETFTIDLLKDLYILESKAGFHGTREVIHTLTLGYQPPSPFVCSALVHPFRSDTIPSDSEICVTITNNQTQKDVRGRLRVGSKERLTFFGQVQLSPLHSSQQVIKVRANFTQQLQLQLPSSALMEGNVCWSPKNNTDFDYQARGKLRVERQECQLSVQLNGTSDRVGLYSSLSHPFKSKIPKTLEVKATADISAVAGKGSSSVHVRADGKDRVKLVAQMAHSLQREHRAVGLRMNISQSLLPTATDLHVNMTANMSSDSVSLHGSYTQGNELLLAQVKGSLKNTQGLQLAVSGDLRHSMANLAFLPPALGLDGALGQSDTLIEGQLRVRVMETLYSVELRHQEDPGEALDSEDEEGLMGKKSCDWLCVRLGEENLFVNVSRRLGNKGRGEIYTQLSHSLHLLNATGIPANSSIQVRWAQDGSRLSLLAELQAGPEYLKAEFKGGKSDHRIPRWEYFSGLQHQVRALLKRGLSSSIQAKAHYQLETEGLDTGLVFHVEDERLADIVFNIGSKNSTAILVVSLWQQMKLLQGLIPTSLQTLLPPQTSVTVSITRSGCSTNLSAVLQTAEEQTGSLTLYLTCLPSLSLKASVQHSIEAIQMLGVPSHGAIILNVSTAHLPGVEVGLELGPCYFRGKWGEAKETEGDRSFYAVNVTNYCPALQGMVLPVSLALQGLLSVSPCQLIVTSSLRADNQDLTLDLAQSCRPQHITGTLAHSFPGLRSRGLPQVISIEATAPGGPEQSGALFIKAGTCHIRANRVVEAEGRAQWLWALESKCPMF</sequence>